<feature type="DNA-binding region" description="OmpR/PhoB-type" evidence="9">
    <location>
        <begin position="153"/>
        <end position="250"/>
    </location>
</feature>
<dbReference type="GO" id="GO:0006355">
    <property type="term" value="P:regulation of DNA-templated transcription"/>
    <property type="evidence" value="ECO:0007669"/>
    <property type="project" value="InterPro"/>
</dbReference>
<dbReference type="SMART" id="SM00448">
    <property type="entry name" value="REC"/>
    <property type="match status" value="1"/>
</dbReference>
<evidence type="ECO:0000256" key="9">
    <source>
        <dbReference type="PROSITE-ProRule" id="PRU01091"/>
    </source>
</evidence>
<dbReference type="Gene3D" id="3.40.50.2300">
    <property type="match status" value="1"/>
</dbReference>
<dbReference type="CDD" id="cd00383">
    <property type="entry name" value="trans_reg_C"/>
    <property type="match status" value="1"/>
</dbReference>
<proteinExistence type="predicted"/>
<evidence type="ECO:0000313" key="13">
    <source>
        <dbReference type="Proteomes" id="UP000199208"/>
    </source>
</evidence>
<dbReference type="PROSITE" id="PS51755">
    <property type="entry name" value="OMPR_PHOB"/>
    <property type="match status" value="1"/>
</dbReference>
<dbReference type="SUPFAM" id="SSF52172">
    <property type="entry name" value="CheY-like"/>
    <property type="match status" value="1"/>
</dbReference>
<dbReference type="FunFam" id="1.10.10.10:FF:000018">
    <property type="entry name" value="DNA-binding response regulator ResD"/>
    <property type="match status" value="1"/>
</dbReference>
<dbReference type="PROSITE" id="PS50110">
    <property type="entry name" value="RESPONSE_REGULATORY"/>
    <property type="match status" value="1"/>
</dbReference>
<dbReference type="SUPFAM" id="SSF46894">
    <property type="entry name" value="C-terminal effector domain of the bipartite response regulators"/>
    <property type="match status" value="1"/>
</dbReference>
<keyword evidence="4" id="KW-0805">Transcription regulation</keyword>
<dbReference type="SMART" id="SM00862">
    <property type="entry name" value="Trans_reg_C"/>
    <property type="match status" value="1"/>
</dbReference>
<dbReference type="FunFam" id="3.40.50.2300:FF:000001">
    <property type="entry name" value="DNA-binding response regulator PhoB"/>
    <property type="match status" value="1"/>
</dbReference>
<dbReference type="EMBL" id="FMWL01000019">
    <property type="protein sequence ID" value="SCZ81530.1"/>
    <property type="molecule type" value="Genomic_DNA"/>
</dbReference>
<keyword evidence="2 8" id="KW-0597">Phosphoprotein</keyword>
<name>A0A1G5S6P3_9FIRM</name>
<keyword evidence="3" id="KW-0902">Two-component regulatory system</keyword>
<dbReference type="GO" id="GO:0000156">
    <property type="term" value="F:phosphorelay response regulator activity"/>
    <property type="evidence" value="ECO:0007669"/>
    <property type="project" value="TreeGrafter"/>
</dbReference>
<organism evidence="12 13">
    <name type="scientific">Acidaminobacter hydrogenoformans DSM 2784</name>
    <dbReference type="NCBI Taxonomy" id="1120920"/>
    <lineage>
        <taxon>Bacteria</taxon>
        <taxon>Bacillati</taxon>
        <taxon>Bacillota</taxon>
        <taxon>Clostridia</taxon>
        <taxon>Peptostreptococcales</taxon>
        <taxon>Acidaminobacteraceae</taxon>
        <taxon>Acidaminobacter</taxon>
    </lineage>
</organism>
<dbReference type="STRING" id="1120920.SAMN03080599_02842"/>
<keyword evidence="6" id="KW-0804">Transcription</keyword>
<keyword evidence="13" id="KW-1185">Reference proteome</keyword>
<evidence type="ECO:0000256" key="2">
    <source>
        <dbReference type="ARBA" id="ARBA00022553"/>
    </source>
</evidence>
<dbReference type="InterPro" id="IPR001789">
    <property type="entry name" value="Sig_transdc_resp-reg_receiver"/>
</dbReference>
<evidence type="ECO:0000256" key="6">
    <source>
        <dbReference type="ARBA" id="ARBA00023163"/>
    </source>
</evidence>
<evidence type="ECO:0000256" key="1">
    <source>
        <dbReference type="ARBA" id="ARBA00018672"/>
    </source>
</evidence>
<dbReference type="InterPro" id="IPR001867">
    <property type="entry name" value="OmpR/PhoB-type_DNA-bd"/>
</dbReference>
<dbReference type="InterPro" id="IPR039420">
    <property type="entry name" value="WalR-like"/>
</dbReference>
<dbReference type="Proteomes" id="UP000199208">
    <property type="component" value="Unassembled WGS sequence"/>
</dbReference>
<evidence type="ECO:0000256" key="4">
    <source>
        <dbReference type="ARBA" id="ARBA00023015"/>
    </source>
</evidence>
<feature type="domain" description="Response regulatory" evidence="10">
    <location>
        <begin position="24"/>
        <end position="140"/>
    </location>
</feature>
<evidence type="ECO:0000256" key="7">
    <source>
        <dbReference type="ARBA" id="ARBA00024867"/>
    </source>
</evidence>
<dbReference type="OrthoDB" id="9802426at2"/>
<sequence length="250" mass="28199">MNSDGTGKGNAVAAGQTKSASNTKILIIEDDQNISELIRYNLEATGYSVLTAYDGEAGFKLVGEEKPDLVVLDLMLPKMDGIEICTKIRRTEELSHTAVIMVTARASETDRIVGLEIGADDYMTKPFSVRELEARIRTVLRRAKPLQEEAIHTGVIKVEDIEIDLDKHEVRRGSKIYTLTLKEFSLLKMLAENRGKVLTRNLLLDEIWGYDYFGETRTVDVHIRHLRSKIEDEQYGNLIETVRGVGYKLK</sequence>
<evidence type="ECO:0000259" key="10">
    <source>
        <dbReference type="PROSITE" id="PS50110"/>
    </source>
</evidence>
<feature type="modified residue" description="4-aspartylphosphate" evidence="8">
    <location>
        <position position="73"/>
    </location>
</feature>
<dbReference type="PANTHER" id="PTHR48111:SF73">
    <property type="entry name" value="ALKALINE PHOSPHATASE SYNTHESIS TRANSCRIPTIONAL REGULATORY PROTEIN PHOP"/>
    <property type="match status" value="1"/>
</dbReference>
<protein>
    <recommendedName>
        <fullName evidence="1">Stage 0 sporulation protein A homolog</fullName>
    </recommendedName>
</protein>
<dbReference type="Gene3D" id="6.10.250.690">
    <property type="match status" value="1"/>
</dbReference>
<evidence type="ECO:0000256" key="3">
    <source>
        <dbReference type="ARBA" id="ARBA00023012"/>
    </source>
</evidence>
<dbReference type="InterPro" id="IPR036388">
    <property type="entry name" value="WH-like_DNA-bd_sf"/>
</dbReference>
<comment type="function">
    <text evidence="7">May play the central regulatory role in sporulation. It may be an element of the effector pathway responsible for the activation of sporulation genes in response to nutritional stress. Spo0A may act in concert with spo0H (a sigma factor) to control the expression of some genes that are critical to the sporulation process.</text>
</comment>
<dbReference type="RefSeq" id="WP_092592626.1">
    <property type="nucleotide sequence ID" value="NZ_FMWL01000019.1"/>
</dbReference>
<dbReference type="GO" id="GO:0005829">
    <property type="term" value="C:cytosol"/>
    <property type="evidence" value="ECO:0007669"/>
    <property type="project" value="TreeGrafter"/>
</dbReference>
<evidence type="ECO:0000256" key="5">
    <source>
        <dbReference type="ARBA" id="ARBA00023125"/>
    </source>
</evidence>
<dbReference type="AlphaFoldDB" id="A0A1G5S6P3"/>
<dbReference type="InterPro" id="IPR016032">
    <property type="entry name" value="Sig_transdc_resp-reg_C-effctor"/>
</dbReference>
<evidence type="ECO:0000313" key="12">
    <source>
        <dbReference type="EMBL" id="SCZ81530.1"/>
    </source>
</evidence>
<evidence type="ECO:0000256" key="8">
    <source>
        <dbReference type="PROSITE-ProRule" id="PRU00169"/>
    </source>
</evidence>
<dbReference type="GO" id="GO:0000976">
    <property type="term" value="F:transcription cis-regulatory region binding"/>
    <property type="evidence" value="ECO:0007669"/>
    <property type="project" value="TreeGrafter"/>
</dbReference>
<dbReference type="GO" id="GO:0032993">
    <property type="term" value="C:protein-DNA complex"/>
    <property type="evidence" value="ECO:0007669"/>
    <property type="project" value="TreeGrafter"/>
</dbReference>
<accession>A0A1G5S6P3</accession>
<feature type="domain" description="OmpR/PhoB-type" evidence="11">
    <location>
        <begin position="153"/>
        <end position="250"/>
    </location>
</feature>
<dbReference type="Pfam" id="PF00486">
    <property type="entry name" value="Trans_reg_C"/>
    <property type="match status" value="1"/>
</dbReference>
<dbReference type="Gene3D" id="1.10.10.10">
    <property type="entry name" value="Winged helix-like DNA-binding domain superfamily/Winged helix DNA-binding domain"/>
    <property type="match status" value="1"/>
</dbReference>
<dbReference type="InterPro" id="IPR011006">
    <property type="entry name" value="CheY-like_superfamily"/>
</dbReference>
<gene>
    <name evidence="12" type="ORF">SAMN03080599_02842</name>
</gene>
<reference evidence="12 13" key="1">
    <citation type="submission" date="2016-10" db="EMBL/GenBank/DDBJ databases">
        <authorList>
            <person name="de Groot N.N."/>
        </authorList>
    </citation>
    <scope>NUCLEOTIDE SEQUENCE [LARGE SCALE GENOMIC DNA]</scope>
    <source>
        <strain evidence="12 13">DSM 2784</strain>
    </source>
</reference>
<evidence type="ECO:0000259" key="11">
    <source>
        <dbReference type="PROSITE" id="PS51755"/>
    </source>
</evidence>
<dbReference type="Pfam" id="PF00072">
    <property type="entry name" value="Response_reg"/>
    <property type="match status" value="1"/>
</dbReference>
<keyword evidence="5 9" id="KW-0238">DNA-binding</keyword>
<dbReference type="PANTHER" id="PTHR48111">
    <property type="entry name" value="REGULATOR OF RPOS"/>
    <property type="match status" value="1"/>
</dbReference>